<dbReference type="KEGG" id="acan:ACA1_196310"/>
<dbReference type="RefSeq" id="XP_004353287.1">
    <property type="nucleotide sequence ID" value="XM_004353235.1"/>
</dbReference>
<evidence type="ECO:0000256" key="2">
    <source>
        <dbReference type="ARBA" id="ARBA00022679"/>
    </source>
</evidence>
<dbReference type="InterPro" id="IPR001214">
    <property type="entry name" value="SET_dom"/>
</dbReference>
<feature type="domain" description="SET" evidence="6">
    <location>
        <begin position="28"/>
        <end position="288"/>
    </location>
</feature>
<dbReference type="Gene3D" id="3.90.1420.10">
    <property type="entry name" value="Rubisco LSMT, substrate-binding domain"/>
    <property type="match status" value="1"/>
</dbReference>
<dbReference type="InterPro" id="IPR050600">
    <property type="entry name" value="SETD3_SETD6_MTase"/>
</dbReference>
<dbReference type="PANTHER" id="PTHR13271:SF151">
    <property type="entry name" value="SET DOMAIN-CONTAINING PROTEIN 4"/>
    <property type="match status" value="1"/>
</dbReference>
<dbReference type="Gene3D" id="3.90.1410.10">
    <property type="entry name" value="set domain protein methyltransferase, domain 1"/>
    <property type="match status" value="1"/>
</dbReference>
<keyword evidence="1 7" id="KW-0489">Methyltransferase</keyword>
<sequence length="518" mass="58880">MDERGPAVAAFYTWLATNGLDVECPDHVKFRLATFPWTGRGTRATVPIHEEDVLASVPRQLILSAVTATDSRVVRDVLPAVEGTILADPMVALALLLLYEKNLGPASFWAPYFHILLLPPLCRFVPLLAWWQQTKRNKPVQWIVYYNLPIFWSSEDLVLLEEAHTDILPHSRNMRTSILRLYFGFLLPLFHLLIFISIFKDYPDMFSPAVHTCDELMWAFATIWSRGYWLDGDDTMPAIVPLADMLNHNTEKGGERVAHYFYDADAQIFKVISKTSYEPGQQVLTHYGNKANGNFLEDYGFVYMNNDQNEFYLPIPAFVTQHMGPTHLRHVHSLIALRNIANAEHVYVKHNVFPSAVCNLFRTYLLSPAQLCSALDLPPVEHFQPETYDGADPSSLSFSSSSTPEAADGTTQEPVAELTYFVDVENEMATYELFIRCCDHWLASYSTTMADDAAFIEGRMGSGPSNNNNARMVRTLLHEEKRTIVHLRDCFEQMIAYVRDTGVDWAHVRLLDGQHVPK</sequence>
<feature type="transmembrane region" description="Helical" evidence="5">
    <location>
        <begin position="111"/>
        <end position="131"/>
    </location>
</feature>
<organism evidence="7 8">
    <name type="scientific">Acanthamoeba castellanii (strain ATCC 30010 / Neff)</name>
    <dbReference type="NCBI Taxonomy" id="1257118"/>
    <lineage>
        <taxon>Eukaryota</taxon>
        <taxon>Amoebozoa</taxon>
        <taxon>Discosea</taxon>
        <taxon>Longamoebia</taxon>
        <taxon>Centramoebida</taxon>
        <taxon>Acanthamoebidae</taxon>
        <taxon>Acanthamoeba</taxon>
    </lineage>
</organism>
<dbReference type="GO" id="GO:0032259">
    <property type="term" value="P:methylation"/>
    <property type="evidence" value="ECO:0007669"/>
    <property type="project" value="UniProtKB-KW"/>
</dbReference>
<dbReference type="InterPro" id="IPR046341">
    <property type="entry name" value="SET_dom_sf"/>
</dbReference>
<evidence type="ECO:0000313" key="7">
    <source>
        <dbReference type="EMBL" id="ELR23759.1"/>
    </source>
</evidence>
<dbReference type="EMBL" id="KB007854">
    <property type="protein sequence ID" value="ELR23759.1"/>
    <property type="molecule type" value="Genomic_DNA"/>
</dbReference>
<reference evidence="7 8" key="1">
    <citation type="journal article" date="2013" name="Genome Biol.">
        <title>Genome of Acanthamoeba castellanii highlights extensive lateral gene transfer and early evolution of tyrosine kinase signaling.</title>
        <authorList>
            <person name="Clarke M."/>
            <person name="Lohan A.J."/>
            <person name="Liu B."/>
            <person name="Lagkouvardos I."/>
            <person name="Roy S."/>
            <person name="Zafar N."/>
            <person name="Bertelli C."/>
            <person name="Schilde C."/>
            <person name="Kianianmomeni A."/>
            <person name="Burglin T.R."/>
            <person name="Frech C."/>
            <person name="Turcotte B."/>
            <person name="Kopec K.O."/>
            <person name="Synnott J.M."/>
            <person name="Choo C."/>
            <person name="Paponov I."/>
            <person name="Finkler A."/>
            <person name="Soon Heng Tan C."/>
            <person name="Hutchins A.P."/>
            <person name="Weinmeier T."/>
            <person name="Rattei T."/>
            <person name="Chu J.S."/>
            <person name="Gimenez G."/>
            <person name="Irimia M."/>
            <person name="Rigden D.J."/>
            <person name="Fitzpatrick D.A."/>
            <person name="Lorenzo-Morales J."/>
            <person name="Bateman A."/>
            <person name="Chiu C.H."/>
            <person name="Tang P."/>
            <person name="Hegemann P."/>
            <person name="Fromm H."/>
            <person name="Raoult D."/>
            <person name="Greub G."/>
            <person name="Miranda-Saavedra D."/>
            <person name="Chen N."/>
            <person name="Nash P."/>
            <person name="Ginger M.L."/>
            <person name="Horn M."/>
            <person name="Schaap P."/>
            <person name="Caler L."/>
            <person name="Loftus B."/>
        </authorList>
    </citation>
    <scope>NUCLEOTIDE SEQUENCE [LARGE SCALE GENOMIC DNA]</scope>
    <source>
        <strain evidence="7 8">Neff</strain>
    </source>
</reference>
<evidence type="ECO:0000256" key="5">
    <source>
        <dbReference type="SAM" id="Phobius"/>
    </source>
</evidence>
<keyword evidence="3" id="KW-0949">S-adenosyl-L-methionine</keyword>
<feature type="transmembrane region" description="Helical" evidence="5">
    <location>
        <begin position="181"/>
        <end position="199"/>
    </location>
</feature>
<keyword evidence="5" id="KW-0812">Transmembrane</keyword>
<keyword evidence="8" id="KW-1185">Reference proteome</keyword>
<proteinExistence type="predicted"/>
<dbReference type="PROSITE" id="PS50280">
    <property type="entry name" value="SET"/>
    <property type="match status" value="1"/>
</dbReference>
<dbReference type="Proteomes" id="UP000011083">
    <property type="component" value="Unassembled WGS sequence"/>
</dbReference>
<evidence type="ECO:0000256" key="4">
    <source>
        <dbReference type="SAM" id="MobiDB-lite"/>
    </source>
</evidence>
<dbReference type="GO" id="GO:0016279">
    <property type="term" value="F:protein-lysine N-methyltransferase activity"/>
    <property type="evidence" value="ECO:0007669"/>
    <property type="project" value="TreeGrafter"/>
</dbReference>
<dbReference type="CDD" id="cd10527">
    <property type="entry name" value="SET_LSMT"/>
    <property type="match status" value="1"/>
</dbReference>
<dbReference type="AlphaFoldDB" id="L8HDZ8"/>
<dbReference type="SUPFAM" id="SSF81822">
    <property type="entry name" value="RuBisCo LSMT C-terminal, substrate-binding domain"/>
    <property type="match status" value="1"/>
</dbReference>
<protein>
    <submittedName>
        <fullName evidence="7">[Ribulose-bisphosphate-carboxylase]-lysine N-methyltransferase</fullName>
    </submittedName>
</protein>
<dbReference type="VEuPathDB" id="AmoebaDB:ACA1_196310"/>
<evidence type="ECO:0000256" key="3">
    <source>
        <dbReference type="ARBA" id="ARBA00022691"/>
    </source>
</evidence>
<dbReference type="PANTHER" id="PTHR13271">
    <property type="entry name" value="UNCHARACTERIZED PUTATIVE METHYLTRANSFERASE"/>
    <property type="match status" value="1"/>
</dbReference>
<dbReference type="GeneID" id="14924747"/>
<dbReference type="SUPFAM" id="SSF82199">
    <property type="entry name" value="SET domain"/>
    <property type="match status" value="1"/>
</dbReference>
<dbReference type="OrthoDB" id="341421at2759"/>
<keyword evidence="5" id="KW-0472">Membrane</keyword>
<feature type="transmembrane region" description="Helical" evidence="5">
    <location>
        <begin position="77"/>
        <end position="99"/>
    </location>
</feature>
<accession>L8HDZ8</accession>
<keyword evidence="5" id="KW-1133">Transmembrane helix</keyword>
<evidence type="ECO:0000259" key="6">
    <source>
        <dbReference type="PROSITE" id="PS50280"/>
    </source>
</evidence>
<gene>
    <name evidence="7" type="ORF">ACA1_196310</name>
</gene>
<evidence type="ECO:0000313" key="8">
    <source>
        <dbReference type="Proteomes" id="UP000011083"/>
    </source>
</evidence>
<dbReference type="InterPro" id="IPR036464">
    <property type="entry name" value="Rubisco_LSMT_subst-bd_sf"/>
</dbReference>
<name>L8HDZ8_ACACF</name>
<evidence type="ECO:0000256" key="1">
    <source>
        <dbReference type="ARBA" id="ARBA00022603"/>
    </source>
</evidence>
<keyword evidence="2 7" id="KW-0808">Transferase</keyword>
<feature type="region of interest" description="Disordered" evidence="4">
    <location>
        <begin position="384"/>
        <end position="412"/>
    </location>
</feature>